<reference evidence="4" key="2">
    <citation type="submission" date="2025-08" db="UniProtKB">
        <authorList>
            <consortium name="RefSeq"/>
        </authorList>
    </citation>
    <scope>IDENTIFICATION</scope>
    <source>
        <tissue evidence="4">Leaf</tissue>
    </source>
</reference>
<dbReference type="InterPro" id="IPR009719">
    <property type="entry name" value="GIP1_N"/>
</dbReference>
<gene>
    <name evidence="4" type="primary">LOC109720269</name>
</gene>
<evidence type="ECO:0000259" key="2">
    <source>
        <dbReference type="Pfam" id="PF06972"/>
    </source>
</evidence>
<feature type="compositionally biased region" description="Polar residues" evidence="1">
    <location>
        <begin position="153"/>
        <end position="164"/>
    </location>
</feature>
<dbReference type="InterPro" id="IPR044277">
    <property type="entry name" value="GIP1"/>
</dbReference>
<name>A0A6P5GAH7_ANACO</name>
<dbReference type="RefSeq" id="XP_020102848.1">
    <property type="nucleotide sequence ID" value="XM_020247259.1"/>
</dbReference>
<feature type="compositionally biased region" description="Gly residues" evidence="1">
    <location>
        <begin position="84"/>
        <end position="93"/>
    </location>
</feature>
<dbReference type="OrthoDB" id="753279at2759"/>
<organism evidence="3 4">
    <name type="scientific">Ananas comosus</name>
    <name type="common">Pineapple</name>
    <name type="synonym">Ananas ananas</name>
    <dbReference type="NCBI Taxonomy" id="4615"/>
    <lineage>
        <taxon>Eukaryota</taxon>
        <taxon>Viridiplantae</taxon>
        <taxon>Streptophyta</taxon>
        <taxon>Embryophyta</taxon>
        <taxon>Tracheophyta</taxon>
        <taxon>Spermatophyta</taxon>
        <taxon>Magnoliopsida</taxon>
        <taxon>Liliopsida</taxon>
        <taxon>Poales</taxon>
        <taxon>Bromeliaceae</taxon>
        <taxon>Bromelioideae</taxon>
        <taxon>Ananas</taxon>
    </lineage>
</organism>
<feature type="region of interest" description="Disordered" evidence="1">
    <location>
        <begin position="59"/>
        <end position="135"/>
    </location>
</feature>
<dbReference type="Pfam" id="PF06972">
    <property type="entry name" value="GIP1_N"/>
    <property type="match status" value="1"/>
</dbReference>
<feature type="compositionally biased region" description="Low complexity" evidence="1">
    <location>
        <begin position="258"/>
        <end position="272"/>
    </location>
</feature>
<feature type="compositionally biased region" description="Polar residues" evidence="1">
    <location>
        <begin position="108"/>
        <end position="131"/>
    </location>
</feature>
<dbReference type="PANTHER" id="PTHR46775">
    <property type="entry name" value="FLOCCULATION PROTEIN (DUF1296)"/>
    <property type="match status" value="1"/>
</dbReference>
<feature type="region of interest" description="Disordered" evidence="1">
    <location>
        <begin position="374"/>
        <end position="439"/>
    </location>
</feature>
<protein>
    <submittedName>
        <fullName evidence="4">GBF-interacting protein 1-like isoform X2</fullName>
    </submittedName>
</protein>
<proteinExistence type="predicted"/>
<feature type="compositionally biased region" description="Basic and acidic residues" evidence="1">
    <location>
        <begin position="67"/>
        <end position="79"/>
    </location>
</feature>
<feature type="domain" description="GBF-interacting protein 1 N-terminal" evidence="2">
    <location>
        <begin position="10"/>
        <end position="69"/>
    </location>
</feature>
<dbReference type="Proteomes" id="UP000515123">
    <property type="component" value="Linkage group 14"/>
</dbReference>
<accession>A0A6P5GAH7</accession>
<dbReference type="PANTHER" id="PTHR46775:SF1">
    <property type="entry name" value="FLOCCULATION PROTEIN (DUF1296)"/>
    <property type="match status" value="1"/>
</dbReference>
<evidence type="ECO:0000256" key="1">
    <source>
        <dbReference type="SAM" id="MobiDB-lite"/>
    </source>
</evidence>
<keyword evidence="3" id="KW-1185">Reference proteome</keyword>
<dbReference type="GeneID" id="109720269"/>
<reference evidence="3" key="1">
    <citation type="journal article" date="2015" name="Nat. Genet.">
        <title>The pineapple genome and the evolution of CAM photosynthesis.</title>
        <authorList>
            <person name="Ming R."/>
            <person name="VanBuren R."/>
            <person name="Wai C.M."/>
            <person name="Tang H."/>
            <person name="Schatz M.C."/>
            <person name="Bowers J.E."/>
            <person name="Lyons E."/>
            <person name="Wang M.L."/>
            <person name="Chen J."/>
            <person name="Biggers E."/>
            <person name="Zhang J."/>
            <person name="Huang L."/>
            <person name="Zhang L."/>
            <person name="Miao W."/>
            <person name="Zhang J."/>
            <person name="Ye Z."/>
            <person name="Miao C."/>
            <person name="Lin Z."/>
            <person name="Wang H."/>
            <person name="Zhou H."/>
            <person name="Yim W.C."/>
            <person name="Priest H.D."/>
            <person name="Zheng C."/>
            <person name="Woodhouse M."/>
            <person name="Edger P.P."/>
            <person name="Guyot R."/>
            <person name="Guo H.B."/>
            <person name="Guo H."/>
            <person name="Zheng G."/>
            <person name="Singh R."/>
            <person name="Sharma A."/>
            <person name="Min X."/>
            <person name="Zheng Y."/>
            <person name="Lee H."/>
            <person name="Gurtowski J."/>
            <person name="Sedlazeck F.J."/>
            <person name="Harkess A."/>
            <person name="McKain M.R."/>
            <person name="Liao Z."/>
            <person name="Fang J."/>
            <person name="Liu J."/>
            <person name="Zhang X."/>
            <person name="Zhang Q."/>
            <person name="Hu W."/>
            <person name="Qin Y."/>
            <person name="Wang K."/>
            <person name="Chen L.Y."/>
            <person name="Shirley N."/>
            <person name="Lin Y.R."/>
            <person name="Liu L.Y."/>
            <person name="Hernandez A.G."/>
            <person name="Wright C.L."/>
            <person name="Bulone V."/>
            <person name="Tuskan G.A."/>
            <person name="Heath K."/>
            <person name="Zee F."/>
            <person name="Moore P.H."/>
            <person name="Sunkar R."/>
            <person name="Leebens-Mack J.H."/>
            <person name="Mockler T."/>
            <person name="Bennetzen J.L."/>
            <person name="Freeling M."/>
            <person name="Sankoff D."/>
            <person name="Paterson A.H."/>
            <person name="Zhu X."/>
            <person name="Yang X."/>
            <person name="Smith J.A."/>
            <person name="Cushman J.C."/>
            <person name="Paull R.E."/>
            <person name="Yu Q."/>
        </authorList>
    </citation>
    <scope>NUCLEOTIDE SEQUENCE [LARGE SCALE GENOMIC DNA]</scope>
    <source>
        <strain evidence="3">cv. F153</strain>
    </source>
</reference>
<feature type="compositionally biased region" description="Low complexity" evidence="1">
    <location>
        <begin position="176"/>
        <end position="197"/>
    </location>
</feature>
<evidence type="ECO:0000313" key="3">
    <source>
        <dbReference type="Proteomes" id="UP000515123"/>
    </source>
</evidence>
<dbReference type="AlphaFoldDB" id="A0A6P5GAH7"/>
<dbReference type="SUPFAM" id="SSF46934">
    <property type="entry name" value="UBA-like"/>
    <property type="match status" value="1"/>
</dbReference>
<feature type="region of interest" description="Disordered" evidence="1">
    <location>
        <begin position="153"/>
        <end position="275"/>
    </location>
</feature>
<dbReference type="InterPro" id="IPR009060">
    <property type="entry name" value="UBA-like_sf"/>
</dbReference>
<evidence type="ECO:0000313" key="4">
    <source>
        <dbReference type="RefSeq" id="XP_020102848.1"/>
    </source>
</evidence>
<feature type="compositionally biased region" description="Polar residues" evidence="1">
    <location>
        <begin position="376"/>
        <end position="385"/>
    </location>
</feature>
<sequence>MSGGGIRVSIPAGVRRTIQNIKEIAGNHSDEEVYAMLKECSMDPNETAQKLLLQDTFHEVKKKRDKKKETNKESGESRWRPGPQGRGGRGGRGSFPSRYLVNDVGGRNVSSGKENGANQSTDKGSTTSTPIDTEIKPSISISSLAGGLANGVGNINNPTSSQGHAPQLPGLGGSVSTEENSSTSKSNNKTSSTSSTTIDNKIGSAGGQFASGPGSRPSSSSHGRASGSRPSSSYSSRSQQLGGPQKGVGPNKEWKPKTTNANPAQAPATAAASDILPNPAVAVTWSLEASSSVTTEEAALKVEKKLADLQLLDRQHVIIPDHLQVPESERYGLSFGSFDAGFEITTANGPASDKYSVPSDSELSQGIEGTVEEPFSSMQNASSAVEETEALDHEQSPTEMPENISREVEKSSSTNETEEADQSKEAAALPPEASHHPLLQTAPSYSTYGLVPQMLGNQFGSFETSDSQAHDTNRIPNIMVQQQPFDMFASYYTQFYRPTTDADGRFSPFLAPGAAAKYNGNVAVLPSQTGQASQESGNSLVFSSSASTPLTTQAAGVAQSSIAIPPQPVPVLRQPTGVHISHYPPNYFPYNQYFSPYYVPPPLHHFLSNAAAFPQQPPSGGIYPPGAAAAAATAAAPLKYPFSQYKSGGNAGNQANHVGMPTSYGAYSSSSAGYSTSAAAASGNSGGNDDISSAQFKESNVYIAGQQNEGSAVWIPTHGRDISSLQAGSFYGLPPQGQPMAFAPPQAGHGAFSGIYHPTQTVTAQAVHPLLQQSQSVAGVVEMVPPTGLYQQPQRPQINWTNNY</sequence>
<dbReference type="GO" id="GO:0051082">
    <property type="term" value="F:unfolded protein binding"/>
    <property type="evidence" value="ECO:0007669"/>
    <property type="project" value="TreeGrafter"/>
</dbReference>
<feature type="compositionally biased region" description="Low complexity" evidence="1">
    <location>
        <begin position="211"/>
        <end position="238"/>
    </location>
</feature>